<dbReference type="InterPro" id="IPR010737">
    <property type="entry name" value="4-carb_acid_sugar_kinase_N"/>
</dbReference>
<evidence type="ECO:0000256" key="5">
    <source>
        <dbReference type="ARBA" id="ARBA00022840"/>
    </source>
</evidence>
<protein>
    <recommendedName>
        <fullName evidence="11">Type III effector Hrp-dependent outer protein</fullName>
    </recommendedName>
</protein>
<dbReference type="eggNOG" id="COG3395">
    <property type="taxonomic scope" value="Bacteria"/>
</dbReference>
<feature type="domain" description="Four-carbon acid sugar kinase nucleotide binding" evidence="8">
    <location>
        <begin position="228"/>
        <end position="375"/>
    </location>
</feature>
<dbReference type="EMBL" id="CM001403">
    <property type="protein sequence ID" value="EHQ30828.1"/>
    <property type="molecule type" value="Genomic_DNA"/>
</dbReference>
<keyword evidence="2" id="KW-0808">Transferase</keyword>
<evidence type="ECO:0000259" key="8">
    <source>
        <dbReference type="Pfam" id="PF17042"/>
    </source>
</evidence>
<keyword evidence="10" id="KW-1185">Reference proteome</keyword>
<dbReference type="SUPFAM" id="SSF142764">
    <property type="entry name" value="YgbK-like"/>
    <property type="match status" value="1"/>
</dbReference>
<evidence type="ECO:0000259" key="7">
    <source>
        <dbReference type="Pfam" id="PF07005"/>
    </source>
</evidence>
<dbReference type="InterPro" id="IPR042213">
    <property type="entry name" value="NBD_C_sf"/>
</dbReference>
<evidence type="ECO:0000313" key="9">
    <source>
        <dbReference type="EMBL" id="EHQ30828.1"/>
    </source>
</evidence>
<dbReference type="RefSeq" id="WP_008512830.1">
    <property type="nucleotide sequence ID" value="NZ_CM001403.1"/>
</dbReference>
<dbReference type="InterPro" id="IPR037051">
    <property type="entry name" value="4-carb_acid_sugar_kinase_N_sf"/>
</dbReference>
<evidence type="ECO:0000256" key="6">
    <source>
        <dbReference type="ARBA" id="ARBA00023277"/>
    </source>
</evidence>
<dbReference type="Proteomes" id="UP000002774">
    <property type="component" value="Chromosome"/>
</dbReference>
<keyword evidence="3" id="KW-0547">Nucleotide-binding</keyword>
<sequence length="388" mass="42739">MIIVIADDFTGAAELGGIGLRYNLSVEVNTHVNLQSKADLLVIATDTRSMQKQEAEQHMEAVTREVAKLNPTFIFKKVDSVLRGYVAEELLVHIQELNHSRALLIPANPALGRTIINGEYLLSSGPLHLSNFSNDPEFPVKTSAVVEHLHQKGIHVYSQKHHETLQHEGIIVGDAASVDDLRAWADKVNKNMLIAGASGFFTALLDKLIIPDEQAKQKPPRVFKPPVLIVSGTAFSESSNSIAKLKQSGAPVSYMPPGIIESDTFDEEKYQSWCSEIVSDITTFGQAIIAIDPLSTGNELNQARTLREKTAIIVKMVFEQIDINELLIEGGSTSSAILKKLGISKIYPVEELAAGVIRMSNDEKPQLYITIKPGSYSWPHSIRQYSLY</sequence>
<reference evidence="9" key="1">
    <citation type="submission" date="2011-09" db="EMBL/GenBank/DDBJ databases">
        <title>The permanent draft genome of Mucilaginibacter paludis DSM 18603.</title>
        <authorList>
            <consortium name="US DOE Joint Genome Institute (JGI-PGF)"/>
            <person name="Lucas S."/>
            <person name="Han J."/>
            <person name="Lapidus A."/>
            <person name="Bruce D."/>
            <person name="Goodwin L."/>
            <person name="Pitluck S."/>
            <person name="Peters L."/>
            <person name="Kyrpides N."/>
            <person name="Mavromatis K."/>
            <person name="Ivanova N."/>
            <person name="Mikhailova N."/>
            <person name="Held B."/>
            <person name="Detter J.C."/>
            <person name="Tapia R."/>
            <person name="Han C."/>
            <person name="Land M."/>
            <person name="Hauser L."/>
            <person name="Markowitz V."/>
            <person name="Cheng J.-F."/>
            <person name="Hugenholtz P."/>
            <person name="Woyke T."/>
            <person name="Wu D."/>
            <person name="Tindall B."/>
            <person name="Brambilla E."/>
            <person name="Klenk H.-P."/>
            <person name="Eisen J.A."/>
        </authorList>
    </citation>
    <scope>NUCLEOTIDE SEQUENCE [LARGE SCALE GENOMIC DNA]</scope>
    <source>
        <strain evidence="9">DSM 18603</strain>
    </source>
</reference>
<dbReference type="InterPro" id="IPR031475">
    <property type="entry name" value="NBD_C"/>
</dbReference>
<proteinExistence type="inferred from homology"/>
<evidence type="ECO:0000256" key="4">
    <source>
        <dbReference type="ARBA" id="ARBA00022777"/>
    </source>
</evidence>
<dbReference type="AlphaFoldDB" id="H1Y1F4"/>
<organism evidence="9 10">
    <name type="scientific">Mucilaginibacter paludis DSM 18603</name>
    <dbReference type="NCBI Taxonomy" id="714943"/>
    <lineage>
        <taxon>Bacteria</taxon>
        <taxon>Pseudomonadati</taxon>
        <taxon>Bacteroidota</taxon>
        <taxon>Sphingobacteriia</taxon>
        <taxon>Sphingobacteriales</taxon>
        <taxon>Sphingobacteriaceae</taxon>
        <taxon>Mucilaginibacter</taxon>
    </lineage>
</organism>
<keyword evidence="6" id="KW-0119">Carbohydrate metabolism</keyword>
<evidence type="ECO:0000256" key="3">
    <source>
        <dbReference type="ARBA" id="ARBA00022741"/>
    </source>
</evidence>
<dbReference type="GO" id="GO:0005524">
    <property type="term" value="F:ATP binding"/>
    <property type="evidence" value="ECO:0007669"/>
    <property type="project" value="UniProtKB-KW"/>
</dbReference>
<dbReference type="OrthoDB" id="9778478at2"/>
<comment type="similarity">
    <text evidence="1">Belongs to the four-carbon acid sugar kinase family.</text>
</comment>
<evidence type="ECO:0000256" key="2">
    <source>
        <dbReference type="ARBA" id="ARBA00022679"/>
    </source>
</evidence>
<accession>H1Y1F4</accession>
<dbReference type="Pfam" id="PF17042">
    <property type="entry name" value="NBD_C"/>
    <property type="match status" value="1"/>
</dbReference>
<evidence type="ECO:0008006" key="11">
    <source>
        <dbReference type="Google" id="ProtNLM"/>
    </source>
</evidence>
<name>H1Y1F4_9SPHI</name>
<dbReference type="GO" id="GO:0016301">
    <property type="term" value="F:kinase activity"/>
    <property type="evidence" value="ECO:0007669"/>
    <property type="project" value="UniProtKB-KW"/>
</dbReference>
<gene>
    <name evidence="9" type="ORF">Mucpa_6779</name>
</gene>
<keyword evidence="4" id="KW-0418">Kinase</keyword>
<feature type="domain" description="Four-carbon acid sugar kinase N-terminal" evidence="7">
    <location>
        <begin position="2"/>
        <end position="204"/>
    </location>
</feature>
<evidence type="ECO:0000256" key="1">
    <source>
        <dbReference type="ARBA" id="ARBA00005715"/>
    </source>
</evidence>
<dbReference type="Gene3D" id="3.40.50.10840">
    <property type="entry name" value="Putative sugar-binding, N-terminal domain"/>
    <property type="match status" value="1"/>
</dbReference>
<dbReference type="Pfam" id="PF07005">
    <property type="entry name" value="SBD_N"/>
    <property type="match status" value="1"/>
</dbReference>
<dbReference type="Gene3D" id="3.40.980.20">
    <property type="entry name" value="Four-carbon acid sugar kinase, nucleotide binding domain"/>
    <property type="match status" value="1"/>
</dbReference>
<dbReference type="STRING" id="714943.Mucpa_6779"/>
<evidence type="ECO:0000313" key="10">
    <source>
        <dbReference type="Proteomes" id="UP000002774"/>
    </source>
</evidence>
<keyword evidence="5" id="KW-0067">ATP-binding</keyword>
<dbReference type="HOGENOM" id="CLU_029424_0_0_10"/>